<dbReference type="InterPro" id="IPR050656">
    <property type="entry name" value="PINX1"/>
</dbReference>
<dbReference type="PROSITE" id="PS50174">
    <property type="entry name" value="G_PATCH"/>
    <property type="match status" value="1"/>
</dbReference>
<reference evidence="3 4" key="1">
    <citation type="submission" date="2023-04" db="EMBL/GenBank/DDBJ databases">
        <title>Genome of Basidiobolus ranarum AG-B5.</title>
        <authorList>
            <person name="Stajich J.E."/>
            <person name="Carter-House D."/>
            <person name="Gryganskyi A."/>
        </authorList>
    </citation>
    <scope>NUCLEOTIDE SEQUENCE [LARGE SCALE GENOMIC DNA]</scope>
    <source>
        <strain evidence="3 4">AG-B5</strain>
    </source>
</reference>
<dbReference type="PANTHER" id="PTHR23149:SF9">
    <property type="entry name" value="G PATCH DOMAIN-CONTAINING PROTEIN 4"/>
    <property type="match status" value="1"/>
</dbReference>
<gene>
    <name evidence="3" type="ORF">K7432_017745</name>
</gene>
<evidence type="ECO:0000256" key="1">
    <source>
        <dbReference type="SAM" id="MobiDB-lite"/>
    </source>
</evidence>
<proteinExistence type="predicted"/>
<feature type="compositionally biased region" description="Low complexity" evidence="1">
    <location>
        <begin position="96"/>
        <end position="112"/>
    </location>
</feature>
<feature type="domain" description="G-patch" evidence="2">
    <location>
        <begin position="1"/>
        <end position="47"/>
    </location>
</feature>
<name>A0ABR2WCZ7_9FUNG</name>
<dbReference type="SMART" id="SM00443">
    <property type="entry name" value="G_patch"/>
    <property type="match status" value="1"/>
</dbReference>
<comment type="caution">
    <text evidence="3">The sequence shown here is derived from an EMBL/GenBank/DDBJ whole genome shotgun (WGS) entry which is preliminary data.</text>
</comment>
<evidence type="ECO:0000259" key="2">
    <source>
        <dbReference type="PROSITE" id="PS50174"/>
    </source>
</evidence>
<dbReference type="InterPro" id="IPR000467">
    <property type="entry name" value="G_patch_dom"/>
</dbReference>
<evidence type="ECO:0000313" key="3">
    <source>
        <dbReference type="EMBL" id="KAK9759372.1"/>
    </source>
</evidence>
<dbReference type="PANTHER" id="PTHR23149">
    <property type="entry name" value="G PATCH DOMAIN CONTAINING PROTEIN"/>
    <property type="match status" value="1"/>
</dbReference>
<sequence length="150" mass="16437">MSDFAEAQLTKFGWQKGKGLGRNNEGIKRAISVVKKNDTKGLGAKEQFDFAWWDHVYNKTSNSIKIEKSSEGVSVSKQGGEAQRNRMGIISTERPSAVSSSVESSDVESGVSTPTPKAKSLLYGLFVKSGNTIQNNTEYVPFLPNRSLFN</sequence>
<dbReference type="EMBL" id="JASJQH010004260">
    <property type="protein sequence ID" value="KAK9759372.1"/>
    <property type="molecule type" value="Genomic_DNA"/>
</dbReference>
<protein>
    <recommendedName>
        <fullName evidence="2">G-patch domain-containing protein</fullName>
    </recommendedName>
</protein>
<feature type="region of interest" description="Disordered" evidence="1">
    <location>
        <begin position="68"/>
        <end position="115"/>
    </location>
</feature>
<accession>A0ABR2WCZ7</accession>
<keyword evidence="4" id="KW-1185">Reference proteome</keyword>
<organism evidence="3 4">
    <name type="scientific">Basidiobolus ranarum</name>
    <dbReference type="NCBI Taxonomy" id="34480"/>
    <lineage>
        <taxon>Eukaryota</taxon>
        <taxon>Fungi</taxon>
        <taxon>Fungi incertae sedis</taxon>
        <taxon>Zoopagomycota</taxon>
        <taxon>Entomophthoromycotina</taxon>
        <taxon>Basidiobolomycetes</taxon>
        <taxon>Basidiobolales</taxon>
        <taxon>Basidiobolaceae</taxon>
        <taxon>Basidiobolus</taxon>
    </lineage>
</organism>
<evidence type="ECO:0000313" key="4">
    <source>
        <dbReference type="Proteomes" id="UP001479436"/>
    </source>
</evidence>
<dbReference type="Proteomes" id="UP001479436">
    <property type="component" value="Unassembled WGS sequence"/>
</dbReference>
<dbReference type="Pfam" id="PF01585">
    <property type="entry name" value="G-patch"/>
    <property type="match status" value="1"/>
</dbReference>